<name>A0A222YW01_9CAUD</name>
<dbReference type="Proteomes" id="UP000221247">
    <property type="component" value="Segment"/>
</dbReference>
<evidence type="ECO:0000256" key="1">
    <source>
        <dbReference type="ARBA" id="ARBA00009981"/>
    </source>
</evidence>
<comment type="similarity">
    <text evidence="1">Belongs to the phD/YefM antitoxin family.</text>
</comment>
<sequence length="63" mass="7404">MLIHNGKMQFFSVEYWQENWETLMERVENGETIGVENENGDRAVMVPADDEIIRLYTDHEEGS</sequence>
<proteinExistence type="inferred from homology"/>
<accession>A0A222YW01</accession>
<dbReference type="GeneID" id="54981524"/>
<dbReference type="RefSeq" id="YP_009791344.1">
    <property type="nucleotide sequence ID" value="NC_047838.1"/>
</dbReference>
<dbReference type="InterPro" id="IPR036165">
    <property type="entry name" value="YefM-like_sf"/>
</dbReference>
<organism evidence="2 3">
    <name type="scientific">Synechococcus phage Bellamy</name>
    <dbReference type="NCBI Taxonomy" id="2023996"/>
    <lineage>
        <taxon>Viruses</taxon>
        <taxon>Duplodnaviria</taxon>
        <taxon>Heunggongvirae</taxon>
        <taxon>Uroviricota</taxon>
        <taxon>Caudoviricetes</taxon>
        <taxon>Pantevenvirales</taxon>
        <taxon>Kyanoviridae</taxon>
        <taxon>Bellamyvirus</taxon>
        <taxon>Bellamyvirus bellamy</taxon>
    </lineage>
</organism>
<evidence type="ECO:0000313" key="3">
    <source>
        <dbReference type="Proteomes" id="UP000221247"/>
    </source>
</evidence>
<keyword evidence="3" id="KW-1185">Reference proteome</keyword>
<gene>
    <name evidence="2" type="primary">194</name>
    <name evidence="2" type="ORF">PBI_BELLAMY_194</name>
</gene>
<protein>
    <submittedName>
        <fullName evidence="2">Uncharacterized protein</fullName>
    </submittedName>
</protein>
<dbReference type="KEGG" id="vg:54981524"/>
<reference evidence="2 3" key="1">
    <citation type="submission" date="2017-06" db="EMBL/GenBank/DDBJ databases">
        <authorList>
            <person name="Kim H.J."/>
            <person name="Triplett B.A."/>
        </authorList>
    </citation>
    <scope>NUCLEOTIDE SEQUENCE [LARGE SCALE GENOMIC DNA]</scope>
</reference>
<dbReference type="EMBL" id="MF351863">
    <property type="protein sequence ID" value="ASR76231.1"/>
    <property type="molecule type" value="Genomic_DNA"/>
</dbReference>
<evidence type="ECO:0000313" key="2">
    <source>
        <dbReference type="EMBL" id="ASR76231.1"/>
    </source>
</evidence>
<dbReference type="SUPFAM" id="SSF143120">
    <property type="entry name" value="YefM-like"/>
    <property type="match status" value="1"/>
</dbReference>